<gene>
    <name evidence="1" type="ORF">HMPREF9625_01874</name>
</gene>
<keyword evidence="2" id="KW-1185">Reference proteome</keyword>
<accession>G9WKG7</accession>
<protein>
    <recommendedName>
        <fullName evidence="3">PIN domain-containing protein</fullName>
    </recommendedName>
</protein>
<dbReference type="PATRIC" id="fig|796943.3.peg.223"/>
<dbReference type="EMBL" id="AFZC02000002">
    <property type="protein sequence ID" value="EHL13809.1"/>
    <property type="molecule type" value="Genomic_DNA"/>
</dbReference>
<dbReference type="STRING" id="796943.HMPREF9625_01874"/>
<dbReference type="Proteomes" id="UP000018461">
    <property type="component" value="Unassembled WGS sequence"/>
</dbReference>
<comment type="caution">
    <text evidence="1">The sequence shown here is derived from an EMBL/GenBank/DDBJ whole genome shotgun (WGS) entry which is preliminary data.</text>
</comment>
<proteinExistence type="predicted"/>
<dbReference type="AlphaFoldDB" id="G9WKG7"/>
<dbReference type="Pfam" id="PF14367">
    <property type="entry name" value="DUF4411"/>
    <property type="match status" value="1"/>
</dbReference>
<evidence type="ECO:0000313" key="1">
    <source>
        <dbReference type="EMBL" id="EHL13809.1"/>
    </source>
</evidence>
<dbReference type="RefSeq" id="WP_009535712.1">
    <property type="nucleotide sequence ID" value="NZ_KE148312.1"/>
</dbReference>
<evidence type="ECO:0008006" key="3">
    <source>
        <dbReference type="Google" id="ProtNLM"/>
    </source>
</evidence>
<organism evidence="1 2">
    <name type="scientific">Oribacterium parvum ACB1</name>
    <dbReference type="NCBI Taxonomy" id="796943"/>
    <lineage>
        <taxon>Bacteria</taxon>
        <taxon>Bacillati</taxon>
        <taxon>Bacillota</taxon>
        <taxon>Clostridia</taxon>
        <taxon>Lachnospirales</taxon>
        <taxon>Lachnospiraceae</taxon>
        <taxon>Oribacterium</taxon>
    </lineage>
</organism>
<dbReference type="HOGENOM" id="CLU_116293_0_1_9"/>
<evidence type="ECO:0000313" key="2">
    <source>
        <dbReference type="Proteomes" id="UP000018461"/>
    </source>
</evidence>
<name>G9WKG7_9FIRM</name>
<reference evidence="1" key="1">
    <citation type="submission" date="2011-08" db="EMBL/GenBank/DDBJ databases">
        <authorList>
            <consortium name="The Broad Institute Genome Sequencing Platform"/>
            <person name="Earl A."/>
            <person name="Ward D."/>
            <person name="Feldgarden M."/>
            <person name="Gevers D."/>
            <person name="Sizova M."/>
            <person name="Hazen A."/>
            <person name="Epstein S."/>
            <person name="Young S.K."/>
            <person name="Zeng Q."/>
            <person name="Gargeya S."/>
            <person name="Fitzgerald M."/>
            <person name="Haas B."/>
            <person name="Abouelleil A."/>
            <person name="Alvarado L."/>
            <person name="Arachchi H.M."/>
            <person name="Berlin A."/>
            <person name="Brown A."/>
            <person name="Chapman S.B."/>
            <person name="Chen Z."/>
            <person name="Dunbar C."/>
            <person name="Freedman E."/>
            <person name="Gearin G."/>
            <person name="Gellesch M."/>
            <person name="Goldberg J."/>
            <person name="Griggs A."/>
            <person name="Gujja S."/>
            <person name="Heiman D."/>
            <person name="Howarth C."/>
            <person name="Larson L."/>
            <person name="Lui A."/>
            <person name="MacDonald P.J.P."/>
            <person name="Montmayeur A."/>
            <person name="Murphy C."/>
            <person name="Neiman D."/>
            <person name="Pearson M."/>
            <person name="Priest M."/>
            <person name="Roberts A."/>
            <person name="Saif S."/>
            <person name="Shea T."/>
            <person name="Shenoy N."/>
            <person name="Sisk P."/>
            <person name="Stolte C."/>
            <person name="Sykes S."/>
            <person name="Wortman J."/>
            <person name="Nusbaum C."/>
            <person name="Birren B."/>
        </authorList>
    </citation>
    <scope>NUCLEOTIDE SEQUENCE</scope>
    <source>
        <strain evidence="1">ACB1</strain>
    </source>
</reference>
<sequence>MMEKELFLIDANSLITPYLTFYSFDLAKTFWNQMEWHIQNGSIAILDLVKLEVLKGKDSLKEWMENIEVGQLIDHREPAIIVKYGEVLRHIQENPVYKPAALTEWSREEVADPWLIASAVVGNYTIVSFENENKGLNTRNPSKNAKIPDVAKVFKVEVQNLYYMMRVLKFSL</sequence>
<reference evidence="1" key="2">
    <citation type="submission" date="2013-03" db="EMBL/GenBank/DDBJ databases">
        <title>The Genome Sequence of Oribacterium sp. ACB1.</title>
        <authorList>
            <consortium name="The Broad Institute Genomics Platform"/>
            <consortium name="The Broad Institute Genome Sequencing Center for Infectious Disease"/>
            <person name="Earl A."/>
            <person name="Ward D."/>
            <person name="Feldgarden M."/>
            <person name="Gevers D."/>
            <person name="Sizova M."/>
            <person name="Hazen A."/>
            <person name="Epstein S."/>
            <person name="Walker B."/>
            <person name="Young S."/>
            <person name="Zeng Q."/>
            <person name="Gargeya S."/>
            <person name="Fitzgerald M."/>
            <person name="Haas B."/>
            <person name="Abouelleil A."/>
            <person name="Allen A.W."/>
            <person name="Alvarado L."/>
            <person name="Arachchi H.M."/>
            <person name="Berlin A.M."/>
            <person name="Chapman S.B."/>
            <person name="Gainer-Dewar J."/>
            <person name="Goldberg J."/>
            <person name="Griggs A."/>
            <person name="Gujja S."/>
            <person name="Hansen M."/>
            <person name="Howarth C."/>
            <person name="Imamovic A."/>
            <person name="Ireland A."/>
            <person name="Larimer J."/>
            <person name="McCowan C."/>
            <person name="Murphy C."/>
            <person name="Pearson M."/>
            <person name="Poon T.W."/>
            <person name="Priest M."/>
            <person name="Roberts A."/>
            <person name="Saif S."/>
            <person name="Shea T."/>
            <person name="Sisk P."/>
            <person name="Sykes S."/>
            <person name="Wortman J."/>
            <person name="Nusbaum C."/>
            <person name="Birren B."/>
        </authorList>
    </citation>
    <scope>NUCLEOTIDE SEQUENCE [LARGE SCALE GENOMIC DNA]</scope>
    <source>
        <strain evidence="1">ACB1</strain>
    </source>
</reference>
<dbReference type="InterPro" id="IPR016541">
    <property type="entry name" value="UCP008505"/>
</dbReference>